<dbReference type="NCBIfam" id="TIGR03592">
    <property type="entry name" value="yidC_oxa1_cterm"/>
    <property type="match status" value="1"/>
</dbReference>
<dbReference type="Proteomes" id="UP000031552">
    <property type="component" value="Unassembled WGS sequence"/>
</dbReference>
<keyword evidence="8 13" id="KW-1133">Transmembrane helix</keyword>
<keyword evidence="9 13" id="KW-0472">Membrane</keyword>
<evidence type="ECO:0000313" key="15">
    <source>
        <dbReference type="EMBL" id="CDR34061.1"/>
    </source>
</evidence>
<evidence type="ECO:0000256" key="12">
    <source>
        <dbReference type="ARBA" id="ARBA00033342"/>
    </source>
</evidence>
<evidence type="ECO:0000256" key="4">
    <source>
        <dbReference type="ARBA" id="ARBA00022448"/>
    </source>
</evidence>
<comment type="subcellular location">
    <subcellularLocation>
        <location evidence="1">Cell inner membrane</location>
        <topology evidence="1">Multi-pass membrane protein</topology>
    </subcellularLocation>
    <subcellularLocation>
        <location evidence="13">Cell membrane</location>
        <topology evidence="13">Multi-pass membrane protein</topology>
    </subcellularLocation>
</comment>
<dbReference type="InterPro" id="IPR047196">
    <property type="entry name" value="YidC_ALB_C"/>
</dbReference>
<feature type="transmembrane region" description="Helical" evidence="13">
    <location>
        <begin position="6"/>
        <end position="23"/>
    </location>
</feature>
<feature type="transmembrane region" description="Helical" evidence="13">
    <location>
        <begin position="615"/>
        <end position="634"/>
    </location>
</feature>
<dbReference type="HAMAP" id="MF_01810">
    <property type="entry name" value="YidC_type1"/>
    <property type="match status" value="1"/>
</dbReference>
<dbReference type="eggNOG" id="COG0706">
    <property type="taxonomic scope" value="Bacteria"/>
</dbReference>
<dbReference type="GO" id="GO:0015031">
    <property type="term" value="P:protein transport"/>
    <property type="evidence" value="ECO:0007669"/>
    <property type="project" value="UniProtKB-KW"/>
</dbReference>
<keyword evidence="7 13" id="KW-0653">Protein transport</keyword>
<dbReference type="CDD" id="cd20070">
    <property type="entry name" value="5TM_YidC_Alb3"/>
    <property type="match status" value="1"/>
</dbReference>
<dbReference type="PRINTS" id="PR01900">
    <property type="entry name" value="YIDCPROTEIN"/>
</dbReference>
<dbReference type="AlphaFoldDB" id="A0A090CZ72"/>
<dbReference type="PANTHER" id="PTHR12428:SF65">
    <property type="entry name" value="CYTOCHROME C OXIDASE ASSEMBLY PROTEIN COX18, MITOCHONDRIAL"/>
    <property type="match status" value="1"/>
</dbReference>
<dbReference type="Pfam" id="PF02096">
    <property type="entry name" value="60KD_IMP"/>
    <property type="match status" value="1"/>
</dbReference>
<keyword evidence="6 13" id="KW-0812">Transmembrane</keyword>
<protein>
    <recommendedName>
        <fullName evidence="3 13">Membrane protein insertase YidC</fullName>
    </recommendedName>
    <alternativeName>
        <fullName evidence="12 13">Foldase YidC</fullName>
    </alternativeName>
    <alternativeName>
        <fullName evidence="11 13">Membrane integrase YidC</fullName>
    </alternativeName>
    <alternativeName>
        <fullName evidence="13">Membrane protein YidC</fullName>
    </alternativeName>
</protein>
<feature type="transmembrane region" description="Helical" evidence="13">
    <location>
        <begin position="797"/>
        <end position="814"/>
    </location>
</feature>
<evidence type="ECO:0000256" key="11">
    <source>
        <dbReference type="ARBA" id="ARBA00033245"/>
    </source>
</evidence>
<evidence type="ECO:0000256" key="10">
    <source>
        <dbReference type="ARBA" id="ARBA00023186"/>
    </source>
</evidence>
<comment type="subunit">
    <text evidence="13">Interacts with the Sec translocase complex via SecD. Specifically interacts with transmembrane segments of nascent integral membrane proteins during membrane integration.</text>
</comment>
<sequence length="836" mass="94553">MDKKTLLWVIAFSASLFAVNLYFDYRNQESRELWIKQHQAEINKKIELTKEEISLDKPAGTLNTSLLYEDDALQKPLFKSVSSKGSFLVFREKDARLPEKAFVKIEGKTVPLSLKNNALGEGQLGLYSRDENPLLKIGNLPDFGRYNILFVFPKNKGEDFSTTSASIIDGKLEFPLAKLKNYAASVEKLEALKKDGIPFELLDKPGIALIQVNGSYLPLGLLAAGKEHLQLFKNDPKIDTLIEKVKEKVALTDEEGEKFFVLENKTLQLVFSNRGGSVAEINLPFESESNQESVVKITEFDKEMVSDHPYNARFPAHAFFTPGEKSEGPFVEKEANQIGGYYPLIRRDLIEAGKRKSLQVPPQFYSCNFVSEFPELSTQIYKATYFDKEKIVFEASDGRRRVVKTYTLNESSAPYCFDLQIKIEGEAKGIWLTSGVPEAELISGAPAPALKYRMTKAGTPEVNKIDLPTETSTFSHVNPDWISNSNAFFGIIMDPLTEVDPGFRVSYVDGTIVPSRLVEIGEEFERFKAKDLPGYQTYLPLNSKGGTMNFRFFAGPYSTPILKAVDLAYSDPTTGYNPDYISCQAYHGWFAFISEPFAKFLFFLMNIFYNLTGSWGLSIILLTVALRVMLYPLNAWSTNSMMKMQEIGPKVQAIQQKYKNDQKKAQIEIMNLYRESGANPLSGCLPLLIQMPFLIGMFDLLKSSFQLRGASFIPGWIDNLTSPDVLFSWKTPLPLIGNEFHLLPIILGVIMFIQPRIASPLPKDPALWTEQQRQQRAMSSMMAVLFTWMFYNFPSGLNIYWISSMLLGMVQQWWMTRKKNKSDLVVVDSGSKKKTK</sequence>
<evidence type="ECO:0000313" key="16">
    <source>
        <dbReference type="Proteomes" id="UP000031552"/>
    </source>
</evidence>
<organism evidence="15 16">
    <name type="scientific">Candidatus Criblamydia sequanensis CRIB-18</name>
    <dbReference type="NCBI Taxonomy" id="1437425"/>
    <lineage>
        <taxon>Bacteria</taxon>
        <taxon>Pseudomonadati</taxon>
        <taxon>Chlamydiota</taxon>
        <taxon>Chlamydiia</taxon>
        <taxon>Parachlamydiales</taxon>
        <taxon>Candidatus Criblamydiaceae</taxon>
        <taxon>Candidatus Criblamydia</taxon>
    </lineage>
</organism>
<evidence type="ECO:0000256" key="6">
    <source>
        <dbReference type="ARBA" id="ARBA00022692"/>
    </source>
</evidence>
<feature type="transmembrane region" description="Helical" evidence="13">
    <location>
        <begin position="735"/>
        <end position="753"/>
    </location>
</feature>
<dbReference type="InterPro" id="IPR028055">
    <property type="entry name" value="YidC/Oxa/ALB_C"/>
</dbReference>
<comment type="caution">
    <text evidence="15">The sequence shown here is derived from an EMBL/GenBank/DDBJ whole genome shotgun (WGS) entry which is preliminary data.</text>
</comment>
<dbReference type="InterPro" id="IPR038221">
    <property type="entry name" value="YidC_periplasmic_sf"/>
</dbReference>
<dbReference type="RefSeq" id="WP_041017611.1">
    <property type="nucleotide sequence ID" value="NZ_CCEJ010000005.1"/>
</dbReference>
<evidence type="ECO:0000256" key="8">
    <source>
        <dbReference type="ARBA" id="ARBA00022989"/>
    </source>
</evidence>
<comment type="similarity">
    <text evidence="2 13">Belongs to the OXA1/ALB3/YidC family. Type 1 subfamily.</text>
</comment>
<dbReference type="STRING" id="1437425.CSEC_1240"/>
<evidence type="ECO:0000256" key="13">
    <source>
        <dbReference type="HAMAP-Rule" id="MF_01810"/>
    </source>
</evidence>
<evidence type="ECO:0000256" key="9">
    <source>
        <dbReference type="ARBA" id="ARBA00023136"/>
    </source>
</evidence>
<feature type="domain" description="Membrane insertase YidC/Oxa/ALB C-terminal" evidence="14">
    <location>
        <begin position="615"/>
        <end position="817"/>
    </location>
</feature>
<dbReference type="Gene3D" id="2.70.98.90">
    <property type="match status" value="1"/>
</dbReference>
<keyword evidence="4 13" id="KW-0813">Transport</keyword>
<evidence type="ECO:0000256" key="5">
    <source>
        <dbReference type="ARBA" id="ARBA00022475"/>
    </source>
</evidence>
<accession>A0A090CZ72</accession>
<keyword evidence="10 13" id="KW-0143">Chaperone</keyword>
<comment type="function">
    <text evidence="13">Required for the insertion and/or proper folding and/or complex formation of integral membrane proteins into the membrane. Involved in integration of membrane proteins that insert both dependently and independently of the Sec translocase complex, as well as at least some lipoproteins. Aids folding of multispanning membrane proteins.</text>
</comment>
<proteinExistence type="inferred from homology"/>
<dbReference type="InterPro" id="IPR001708">
    <property type="entry name" value="YidC/ALB3/OXA1/COX18"/>
</dbReference>
<evidence type="ECO:0000256" key="2">
    <source>
        <dbReference type="ARBA" id="ARBA00010527"/>
    </source>
</evidence>
<keyword evidence="16" id="KW-1185">Reference proteome</keyword>
<name>A0A090CZ72_9BACT</name>
<keyword evidence="5 13" id="KW-1003">Cell membrane</keyword>
<dbReference type="InterPro" id="IPR019998">
    <property type="entry name" value="Membr_insert_YidC"/>
</dbReference>
<reference evidence="15" key="2">
    <citation type="submission" date="2014-09" db="EMBL/GenBank/DDBJ databases">
        <title>Criblamydia sequanensis harbors a mega-plasmid encoding arsenite resistance.</title>
        <authorList>
            <person name="Bertelli C."/>
            <person name="Goesmann A."/>
            <person name="Greub G."/>
        </authorList>
    </citation>
    <scope>NUCLEOTIDE SEQUENCE [LARGE SCALE GENOMIC DNA]</scope>
    <source>
        <strain evidence="15">CRIB-18</strain>
    </source>
</reference>
<dbReference type="PANTHER" id="PTHR12428">
    <property type="entry name" value="OXA1"/>
    <property type="match status" value="1"/>
</dbReference>
<dbReference type="GO" id="GO:0005886">
    <property type="term" value="C:plasma membrane"/>
    <property type="evidence" value="ECO:0007669"/>
    <property type="project" value="UniProtKB-SubCell"/>
</dbReference>
<dbReference type="GO" id="GO:0032977">
    <property type="term" value="F:membrane insertase activity"/>
    <property type="evidence" value="ECO:0007669"/>
    <property type="project" value="InterPro"/>
</dbReference>
<evidence type="ECO:0000256" key="3">
    <source>
        <dbReference type="ARBA" id="ARBA00015325"/>
    </source>
</evidence>
<reference evidence="15" key="1">
    <citation type="submission" date="2013-12" db="EMBL/GenBank/DDBJ databases">
        <authorList>
            <person name="Linke B."/>
        </authorList>
    </citation>
    <scope>NUCLEOTIDE SEQUENCE [LARGE SCALE GENOMIC DNA]</scope>
    <source>
        <strain evidence="15">CRIB-18</strain>
    </source>
</reference>
<gene>
    <name evidence="15" type="primary">oxaA</name>
    <name evidence="13" type="synonym">yidC</name>
    <name evidence="15" type="ORF">CSEC_1240</name>
</gene>
<dbReference type="EMBL" id="CCEJ010000005">
    <property type="protein sequence ID" value="CDR34061.1"/>
    <property type="molecule type" value="Genomic_DNA"/>
</dbReference>
<dbReference type="NCBIfam" id="NF002168">
    <property type="entry name" value="PRK01001.1"/>
    <property type="match status" value="1"/>
</dbReference>
<evidence type="ECO:0000259" key="14">
    <source>
        <dbReference type="Pfam" id="PF02096"/>
    </source>
</evidence>
<evidence type="ECO:0000256" key="1">
    <source>
        <dbReference type="ARBA" id="ARBA00004429"/>
    </source>
</evidence>
<evidence type="ECO:0000256" key="7">
    <source>
        <dbReference type="ARBA" id="ARBA00022927"/>
    </source>
</evidence>
<dbReference type="GO" id="GO:0051205">
    <property type="term" value="P:protein insertion into membrane"/>
    <property type="evidence" value="ECO:0007669"/>
    <property type="project" value="TreeGrafter"/>
</dbReference>
<dbReference type="OrthoDB" id="9780552at2"/>